<reference evidence="2" key="1">
    <citation type="submission" date="2020-01" db="EMBL/GenBank/DDBJ databases">
        <title>Patterns of diversity and host range of bacteriophage communities associated with bean-nodulatin bacteria.</title>
        <authorList>
            <person name="Vann Cauwenberghe J."/>
            <person name="Santamaria R.I."/>
            <person name="Bustos P."/>
            <person name="Juarez S."/>
            <person name="Gonzalez V."/>
        </authorList>
    </citation>
    <scope>NUCLEOTIDE SEQUENCE</scope>
</reference>
<feature type="region of interest" description="Disordered" evidence="1">
    <location>
        <begin position="13"/>
        <end position="44"/>
    </location>
</feature>
<protein>
    <submittedName>
        <fullName evidence="2">Tail tubular protein B</fullName>
    </submittedName>
</protein>
<keyword evidence="3" id="KW-1185">Reference proteome</keyword>
<accession>A0A7S5UXB1</accession>
<evidence type="ECO:0000313" key="2">
    <source>
        <dbReference type="EMBL" id="QIG73203.1"/>
    </source>
</evidence>
<proteinExistence type="predicted"/>
<dbReference type="InterPro" id="IPR058003">
    <property type="entry name" value="Phage_gp12"/>
</dbReference>
<dbReference type="Pfam" id="PF25675">
    <property type="entry name" value="Phage_nozzle"/>
    <property type="match status" value="1"/>
</dbReference>
<organism evidence="2 3">
    <name type="scientific">Rhizobium phage RHph_I38</name>
    <dbReference type="NCBI Taxonomy" id="2509734"/>
    <lineage>
        <taxon>Viruses</taxon>
        <taxon>Duplodnaviria</taxon>
        <taxon>Heunggongvirae</taxon>
        <taxon>Uroviricota</taxon>
        <taxon>Caudoviricetes</taxon>
        <taxon>Autographivirales</taxon>
        <taxon>Dunnvirinae</taxon>
        <taxon>Cuernavacavirus</taxon>
        <taxon>Cuernavacavirus RHphI38</taxon>
    </lineage>
</organism>
<name>A0A7S5UXB1_9CAUD</name>
<dbReference type="EMBL" id="MN988529">
    <property type="protein sequence ID" value="QIG73203.1"/>
    <property type="molecule type" value="Genomic_DNA"/>
</dbReference>
<gene>
    <name evidence="2" type="ORF">EVC01_039</name>
</gene>
<sequence>MKADGSLKSLLQGISQQPVRDRLPGQGTSQINMSADPVKGLSRRPGEDLVNQLGPAGVAKGWGTFQTQDGKQWIVKITASGPEVYDFNGTPAPVTVPGGDSYWSTDGQWSVATMKGKTYLANSGIVVEQDTATSSYPNHSTYSMAVFQILGGNYGKTYTIRINNSVAGTYTTPDGSASSHALNIDTVYIASQLAASLVTNGYNTGGWTTSRVEDIITVRHSTLGTITSAIISDGAGNINAKAMLDSVGDVADLPRFCMHNFAVRVAQEVDPEEDLWLKFVMDNPAGGLGTSGAWYECLAPGLSIGLKDISMPRCLTYDADTGEFTAAVVEWADRAVGTNTTNPMPSFVGYPITDISMFQSRLIVLAGPNLIASRSKRYEDFFVGSASTLVDSDPLDLTSQAAFASTLKYAIPHNKDLVIFSTKGQFILFGRSAITPSNAALVLTTSFEADLMARPQACGRNVFFATKYGRFAGIREFYTEGGTDINDTRSITQHVNKYMLGSTVHMAATSNYDHLLVHTDDDRKNVYVYQFIWNDQEKIQSAWSKWQFSHEIVYSFFDDELIYMIMQVGTTYYLLRLSLDTVPEGALEYHVHLDARFDVTGVNTAFVLPFDWLADVPLTIVQGEDCPHPGLPVRISSIIYDPMELGYVVTMREDMMGGDIIVGVNMLSEYQPTMPRAKDSDGVVISNARLVINQFLVSTAGTGDINGQKMTAWGDGPEVIFQGYLTNSPGSVTGRPALDDHVFKMPFKAKCDEAEVRFYTDSHWPMTILDIEWEGTINKRGKRIPVGN</sequence>
<dbReference type="Proteomes" id="UP000639704">
    <property type="component" value="Segment"/>
</dbReference>
<evidence type="ECO:0000256" key="1">
    <source>
        <dbReference type="SAM" id="MobiDB-lite"/>
    </source>
</evidence>
<evidence type="ECO:0000313" key="3">
    <source>
        <dbReference type="Proteomes" id="UP000639704"/>
    </source>
</evidence>